<organism evidence="2 3">
    <name type="scientific">Rhinopomastus cyanomelas</name>
    <name type="common">Common scimitarbill</name>
    <dbReference type="NCBI Taxonomy" id="113115"/>
    <lineage>
        <taxon>Eukaryota</taxon>
        <taxon>Metazoa</taxon>
        <taxon>Chordata</taxon>
        <taxon>Craniata</taxon>
        <taxon>Vertebrata</taxon>
        <taxon>Euteleostomi</taxon>
        <taxon>Archelosauria</taxon>
        <taxon>Archosauria</taxon>
        <taxon>Dinosauria</taxon>
        <taxon>Saurischia</taxon>
        <taxon>Theropoda</taxon>
        <taxon>Coelurosauria</taxon>
        <taxon>Aves</taxon>
        <taxon>Neognathae</taxon>
        <taxon>Neoaves</taxon>
        <taxon>Telluraves</taxon>
        <taxon>Coraciimorphae</taxon>
        <taxon>Bucerotiformes</taxon>
        <taxon>Rhinopomastidae</taxon>
        <taxon>Rhinopomastus</taxon>
    </lineage>
</organism>
<feature type="non-terminal residue" evidence="2">
    <location>
        <position position="445"/>
    </location>
</feature>
<dbReference type="InterPro" id="IPR033336">
    <property type="entry name" value="SAXO1/2"/>
</dbReference>
<name>A0A7L1N996_RHICY</name>
<dbReference type="PANTHER" id="PTHR31516">
    <property type="entry name" value="STABILIZER OF AXONEMAL MICROTUBULES 2"/>
    <property type="match status" value="1"/>
</dbReference>
<reference evidence="2 3" key="1">
    <citation type="submission" date="2019-09" db="EMBL/GenBank/DDBJ databases">
        <title>Bird 10,000 Genomes (B10K) Project - Family phase.</title>
        <authorList>
            <person name="Zhang G."/>
        </authorList>
    </citation>
    <scope>NUCLEOTIDE SEQUENCE [LARGE SCALE GENOMIC DNA]</scope>
    <source>
        <strain evidence="2">B10K-DU-002-35</strain>
        <tissue evidence="2">Muscle</tissue>
    </source>
</reference>
<protein>
    <submittedName>
        <fullName evidence="2">SAXO1 protein</fullName>
    </submittedName>
</protein>
<dbReference type="GO" id="GO:0036126">
    <property type="term" value="C:sperm flagellum"/>
    <property type="evidence" value="ECO:0007669"/>
    <property type="project" value="TreeGrafter"/>
</dbReference>
<keyword evidence="3" id="KW-1185">Reference proteome</keyword>
<feature type="non-terminal residue" evidence="2">
    <location>
        <position position="1"/>
    </location>
</feature>
<dbReference type="EMBL" id="VXBP01004241">
    <property type="protein sequence ID" value="NXN96400.1"/>
    <property type="molecule type" value="Genomic_DNA"/>
</dbReference>
<dbReference type="OrthoDB" id="365640at2759"/>
<proteinExistence type="inferred from homology"/>
<accession>A0A7L1N996</accession>
<evidence type="ECO:0000313" key="3">
    <source>
        <dbReference type="Proteomes" id="UP000565785"/>
    </source>
</evidence>
<dbReference type="GO" id="GO:0005814">
    <property type="term" value="C:centriole"/>
    <property type="evidence" value="ECO:0007669"/>
    <property type="project" value="TreeGrafter"/>
</dbReference>
<dbReference type="Pfam" id="PF05217">
    <property type="entry name" value="SAXO1-2"/>
    <property type="match status" value="1"/>
</dbReference>
<dbReference type="Proteomes" id="UP000565785">
    <property type="component" value="Unassembled WGS sequence"/>
</dbReference>
<comment type="similarity">
    <text evidence="1">Belongs to the FAM154 family.</text>
</comment>
<dbReference type="PANTHER" id="PTHR31516:SF9">
    <property type="entry name" value="STABILIZER OF AXONEMAL MICROTUBULES 1"/>
    <property type="match status" value="1"/>
</dbReference>
<gene>
    <name evidence="2" type="primary">Saxo1</name>
    <name evidence="2" type="ORF">RHICYA_R06007</name>
</gene>
<comment type="caution">
    <text evidence="2">The sequence shown here is derived from an EMBL/GenBank/DDBJ whole genome shotgun (WGS) entry which is preliminary data.</text>
</comment>
<dbReference type="GO" id="GO:0008017">
    <property type="term" value="F:microtubule binding"/>
    <property type="evidence" value="ECO:0007669"/>
    <property type="project" value="InterPro"/>
</dbReference>
<dbReference type="AlphaFoldDB" id="A0A7L1N996"/>
<evidence type="ECO:0000313" key="2">
    <source>
        <dbReference type="EMBL" id="NXN96400.1"/>
    </source>
</evidence>
<dbReference type="GO" id="GO:0005879">
    <property type="term" value="C:axonemal microtubule"/>
    <property type="evidence" value="ECO:0007669"/>
    <property type="project" value="TreeGrafter"/>
</dbReference>
<evidence type="ECO:0000256" key="1">
    <source>
        <dbReference type="ARBA" id="ARBA00008738"/>
    </source>
</evidence>
<sequence length="445" mass="52042">CFPCRCHRCPHLPTKIYEKSEKPCVLSEYMKQYPLHSINIPRESFKPKVSYEMVKMPMEDISTTKRDYVAHEVLPPKFNTPEKYVKSDESMDLTSTYKQDYYSCPISRVPPCLPCVTKHSHSNEMDTNTTYKEDYMMWNEPKTELIRPDNRFHPSEEKFDHKTVVQDDYICRGPVTTQSCKPLNVIQKTKSPFKSITNYKVNYVPHPLEKRYVREKEKYHVSEDPFVGLTTHKDSYKGLAGQPAKLAKPCQVKFIHDLPFSFTTEFQEKYQAWPQPPIFTKKPDVTRLPLERMDLHTTTQTDYKWPNGKPAKMSRHLTQLKKSSEPFCSSSTMKEDYKPWFCKRQSPVIHAPEMVFPAEPMDFSTTFQTHYVPHPLTVKKSYKPRCSRVKHHTLLDAKTTYNTSYTPKGTVRCLASYKVPPGYIFQGTDDDGHHFYLPVSKKDDL</sequence>
<dbReference type="GO" id="GO:0036064">
    <property type="term" value="C:ciliary basal body"/>
    <property type="evidence" value="ECO:0007669"/>
    <property type="project" value="TreeGrafter"/>
</dbReference>